<evidence type="ECO:0000313" key="3">
    <source>
        <dbReference type="EMBL" id="CUU66742.1"/>
    </source>
</evidence>
<dbReference type="InterPro" id="IPR005135">
    <property type="entry name" value="Endo/exonuclease/phosphatase"/>
</dbReference>
<evidence type="ECO:0000313" key="4">
    <source>
        <dbReference type="Proteomes" id="UP000182498"/>
    </source>
</evidence>
<dbReference type="SUPFAM" id="SSF56219">
    <property type="entry name" value="DNase I-like"/>
    <property type="match status" value="1"/>
</dbReference>
<dbReference type="RefSeq" id="WP_255307742.1">
    <property type="nucleotide sequence ID" value="NZ_FAUH01000014.1"/>
</dbReference>
<feature type="transmembrane region" description="Helical" evidence="1">
    <location>
        <begin position="87"/>
        <end position="108"/>
    </location>
</feature>
<dbReference type="EMBL" id="FAUH01000014">
    <property type="protein sequence ID" value="CUU66742.1"/>
    <property type="molecule type" value="Genomic_DNA"/>
</dbReference>
<dbReference type="AlphaFoldDB" id="A0A0X2NMM6"/>
<organism evidence="3 4">
    <name type="scientific">Corynebacterium variabile</name>
    <dbReference type="NCBI Taxonomy" id="1727"/>
    <lineage>
        <taxon>Bacteria</taxon>
        <taxon>Bacillati</taxon>
        <taxon>Actinomycetota</taxon>
        <taxon>Actinomycetes</taxon>
        <taxon>Mycobacteriales</taxon>
        <taxon>Corynebacteriaceae</taxon>
        <taxon>Corynebacterium</taxon>
    </lineage>
</organism>
<dbReference type="Proteomes" id="UP000182498">
    <property type="component" value="Unassembled WGS sequence"/>
</dbReference>
<keyword evidence="1" id="KW-0472">Membrane</keyword>
<gene>
    <name evidence="3" type="ORF">CVAR292_02089</name>
</gene>
<name>A0A0X2NMM6_9CORY</name>
<dbReference type="InterPro" id="IPR036691">
    <property type="entry name" value="Endo/exonu/phosph_ase_sf"/>
</dbReference>
<feature type="domain" description="Endonuclease/exonuclease/phosphatase" evidence="2">
    <location>
        <begin position="128"/>
        <end position="334"/>
    </location>
</feature>
<reference evidence="4" key="1">
    <citation type="submission" date="2015-11" db="EMBL/GenBank/DDBJ databases">
        <authorList>
            <person name="Dugat-Bony E."/>
        </authorList>
    </citation>
    <scope>NUCLEOTIDE SEQUENCE [LARGE SCALE GENOMIC DNA]</scope>
    <source>
        <strain evidence="4">Mu292</strain>
    </source>
</reference>
<evidence type="ECO:0000259" key="2">
    <source>
        <dbReference type="Pfam" id="PF03372"/>
    </source>
</evidence>
<evidence type="ECO:0000256" key="1">
    <source>
        <dbReference type="SAM" id="Phobius"/>
    </source>
</evidence>
<keyword evidence="1" id="KW-0812">Transmembrane</keyword>
<feature type="transmembrane region" description="Helical" evidence="1">
    <location>
        <begin position="20"/>
        <end position="41"/>
    </location>
</feature>
<sequence length="343" mass="36454">MSVPDATPAAPPRTFPWKRAGLCCVVFLLALGVGWMTAPVWGVFTDRVPETGSWIVPFLQSAWPVGLALLVAALAALVRLTLSRRAAVGATVAAVVVCTATVLVPGALSRVAQKMPEEKDADTVRILSVNTWYHQASDEFLAQTAREMDADIVVLPESSDVQASAVADATDLELLQPVSTRTRGGGTALLVRETWMTEAAAESVADLHLTRHQNPVVELENLTMMGVHTNAPAHSHLVDGWVTEMADLRDWASGVDGPLVMAGDFNSTTAHPELRRLAGRSAEMTDCGGGLFAAPTWPRAGTPSPVPVLRLDHILVRGLTCQDSGVVGVRGSDHAGIWADLRV</sequence>
<dbReference type="Pfam" id="PF03372">
    <property type="entry name" value="Exo_endo_phos"/>
    <property type="match status" value="1"/>
</dbReference>
<dbReference type="GO" id="GO:0003824">
    <property type="term" value="F:catalytic activity"/>
    <property type="evidence" value="ECO:0007669"/>
    <property type="project" value="InterPro"/>
</dbReference>
<keyword evidence="1" id="KW-1133">Transmembrane helix</keyword>
<keyword evidence="4" id="KW-1185">Reference proteome</keyword>
<feature type="transmembrane region" description="Helical" evidence="1">
    <location>
        <begin position="61"/>
        <end position="80"/>
    </location>
</feature>
<protein>
    <submittedName>
        <fullName evidence="3">Uncharacterized protein conserved in bacteria</fullName>
    </submittedName>
</protein>
<proteinExistence type="predicted"/>
<accession>A0A0X2NMM6</accession>
<dbReference type="Gene3D" id="3.60.10.10">
    <property type="entry name" value="Endonuclease/exonuclease/phosphatase"/>
    <property type="match status" value="1"/>
</dbReference>